<protein>
    <submittedName>
        <fullName evidence="5">Uncharacterized protein</fullName>
    </submittedName>
</protein>
<dbReference type="Gene3D" id="3.90.640.10">
    <property type="entry name" value="Actin, Chain A, domain 4"/>
    <property type="match status" value="1"/>
</dbReference>
<dbReference type="eggNOG" id="KOG0101">
    <property type="taxonomic scope" value="Eukaryota"/>
</dbReference>
<comment type="similarity">
    <text evidence="3">Belongs to the heat shock protein 70 family.</text>
</comment>
<dbReference type="GO" id="GO:0140662">
    <property type="term" value="F:ATP-dependent protein folding chaperone"/>
    <property type="evidence" value="ECO:0007669"/>
    <property type="project" value="InterPro"/>
</dbReference>
<evidence type="ECO:0000256" key="3">
    <source>
        <dbReference type="RuleBase" id="RU003322"/>
    </source>
</evidence>
<dbReference type="InterPro" id="IPR043129">
    <property type="entry name" value="ATPase_NBD"/>
</dbReference>
<dbReference type="InterPro" id="IPR018181">
    <property type="entry name" value="Heat_shock_70_CS"/>
</dbReference>
<dbReference type="AlphaFoldDB" id="K0SIL2"/>
<name>K0SIL2_THAOC</name>
<dbReference type="InterPro" id="IPR013126">
    <property type="entry name" value="Hsp_70_fam"/>
</dbReference>
<dbReference type="Pfam" id="PF00012">
    <property type="entry name" value="HSP70"/>
    <property type="match status" value="1"/>
</dbReference>
<dbReference type="Gene3D" id="3.30.30.30">
    <property type="match status" value="1"/>
</dbReference>
<dbReference type="OMA" id="ITIAEMH"/>
<dbReference type="SUPFAM" id="SSF100920">
    <property type="entry name" value="Heat shock protein 70kD (HSP70), peptide-binding domain"/>
    <property type="match status" value="1"/>
</dbReference>
<reference evidence="5 6" key="1">
    <citation type="journal article" date="2012" name="Genome Biol.">
        <title>Genome and low-iron response of an oceanic diatom adapted to chronic iron limitation.</title>
        <authorList>
            <person name="Lommer M."/>
            <person name="Specht M."/>
            <person name="Roy A.S."/>
            <person name="Kraemer L."/>
            <person name="Andreson R."/>
            <person name="Gutowska M.A."/>
            <person name="Wolf J."/>
            <person name="Bergner S.V."/>
            <person name="Schilhabel M.B."/>
            <person name="Klostermeier U.C."/>
            <person name="Beiko R.G."/>
            <person name="Rosenstiel P."/>
            <person name="Hippler M."/>
            <person name="Laroche J."/>
        </authorList>
    </citation>
    <scope>NUCLEOTIDE SEQUENCE [LARGE SCALE GENOMIC DNA]</scope>
    <source>
        <strain evidence="5 6">CCMP1005</strain>
    </source>
</reference>
<dbReference type="Gene3D" id="3.30.420.40">
    <property type="match status" value="3"/>
</dbReference>
<comment type="caution">
    <text evidence="5">The sequence shown here is derived from an EMBL/GenBank/DDBJ whole genome shotgun (WGS) entry which is preliminary data.</text>
</comment>
<dbReference type="Proteomes" id="UP000266841">
    <property type="component" value="Unassembled WGS sequence"/>
</dbReference>
<accession>K0SIL2</accession>
<dbReference type="InterPro" id="IPR029047">
    <property type="entry name" value="HSP70_peptide-bd_sf"/>
</dbReference>
<proteinExistence type="inferred from homology"/>
<keyword evidence="1 3" id="KW-0547">Nucleotide-binding</keyword>
<dbReference type="Gene3D" id="2.60.34.10">
    <property type="entry name" value="Substrate Binding Domain Of DNAk, Chain A, domain 1"/>
    <property type="match status" value="1"/>
</dbReference>
<dbReference type="SUPFAM" id="SSF53067">
    <property type="entry name" value="Actin-like ATPase domain"/>
    <property type="match status" value="2"/>
</dbReference>
<dbReference type="PROSITE" id="PS00297">
    <property type="entry name" value="HSP70_1"/>
    <property type="match status" value="1"/>
</dbReference>
<organism evidence="5 6">
    <name type="scientific">Thalassiosira oceanica</name>
    <name type="common">Marine diatom</name>
    <dbReference type="NCBI Taxonomy" id="159749"/>
    <lineage>
        <taxon>Eukaryota</taxon>
        <taxon>Sar</taxon>
        <taxon>Stramenopiles</taxon>
        <taxon>Ochrophyta</taxon>
        <taxon>Bacillariophyta</taxon>
        <taxon>Coscinodiscophyceae</taxon>
        <taxon>Thalassiosirophycidae</taxon>
        <taxon>Thalassiosirales</taxon>
        <taxon>Thalassiosiraceae</taxon>
        <taxon>Thalassiosira</taxon>
    </lineage>
</organism>
<feature type="region of interest" description="Disordered" evidence="4">
    <location>
        <begin position="128"/>
        <end position="151"/>
    </location>
</feature>
<feature type="region of interest" description="Disordered" evidence="4">
    <location>
        <begin position="366"/>
        <end position="386"/>
    </location>
</feature>
<dbReference type="PROSITE" id="PS01036">
    <property type="entry name" value="HSP70_3"/>
    <property type="match status" value="1"/>
</dbReference>
<dbReference type="PANTHER" id="PTHR19375">
    <property type="entry name" value="HEAT SHOCK PROTEIN 70KDA"/>
    <property type="match status" value="1"/>
</dbReference>
<evidence type="ECO:0000256" key="2">
    <source>
        <dbReference type="ARBA" id="ARBA00022840"/>
    </source>
</evidence>
<dbReference type="OrthoDB" id="10262720at2759"/>
<gene>
    <name evidence="5" type="ORF">THAOC_14449</name>
</gene>
<evidence type="ECO:0000313" key="5">
    <source>
        <dbReference type="EMBL" id="EJK64784.1"/>
    </source>
</evidence>
<evidence type="ECO:0000313" key="6">
    <source>
        <dbReference type="Proteomes" id="UP000266841"/>
    </source>
</evidence>
<dbReference type="EMBL" id="AGNL01016874">
    <property type="protein sequence ID" value="EJK64784.1"/>
    <property type="molecule type" value="Genomic_DNA"/>
</dbReference>
<sequence length="709" mass="76860">MSSSGQRQSSDGGGGWVGIDLGTSNCSAAVWDLNESRCRVIRLKGLARPPLDGSGAGGKIVPSAVLFDSDGSIKVGNEAVARESASTLTSFKRVVGLTSTQAAEIEKSDPQFWDSLPFDASIVDSKGAEATNNDQNGKEHASDTLGGGGGDTSLHEVVEGVAINVSVDVSSSTRRVTPLELTTILLRRIREHADGYLLKNKRHKTRAPGFDEAKSLQNCVVGVPANYTHAQRMAVRSAARKAGFGGRVAVMTESTAAAMAYGLFVSAKVSHSSTAKNGKNVLVFDMGGGTTDITIATMTAGKHGGETETVEFHVVSTEGDRYLGGDNVDEHLARYVHSKIASSSTWKASEHSDLIRQCREAKEALCGRENKDDDSDVDNDTPGLNETTVSHAGMVISITRRQFDDAIQPLVERAELVVDKALATFKSHDKMAAIHEVVLVGGSTHIPSIRTMLRRKFPPPTPPELCTSLSAETAVSQGLAIQAALLSGEVPLWELRNAMMLDVLPHSIGVWIDANDRYKPGEGAPFQKGEIIDGGESDKYRGHYVPVLVKDATLPALGNAMFTLADINQPGLTVVAVEEIAPGMYQCMGVFDFLLHRLDPQKFHEGLRQVKIGMSLDESGQFQVSFYDEKDPEHRAKKRRYLEQIENDELPDETVKRELAQLYENEEEYVRSSTEIGLIIFCVVVFALYIGAKIAFHEVDLEQYSNEEL</sequence>
<keyword evidence="2 3" id="KW-0067">ATP-binding</keyword>
<evidence type="ECO:0000256" key="4">
    <source>
        <dbReference type="SAM" id="MobiDB-lite"/>
    </source>
</evidence>
<evidence type="ECO:0000256" key="1">
    <source>
        <dbReference type="ARBA" id="ARBA00022741"/>
    </source>
</evidence>
<dbReference type="GO" id="GO:0005524">
    <property type="term" value="F:ATP binding"/>
    <property type="evidence" value="ECO:0007669"/>
    <property type="project" value="UniProtKB-KW"/>
</dbReference>
<keyword evidence="6" id="KW-1185">Reference proteome</keyword>